<comment type="pathway">
    <text evidence="1 7">Cell wall biogenesis; peptidoglycan biosynthesis.</text>
</comment>
<dbReference type="Gene3D" id="2.40.440.10">
    <property type="entry name" value="L,D-transpeptidase catalytic domain-like"/>
    <property type="match status" value="1"/>
</dbReference>
<dbReference type="SUPFAM" id="SSF141523">
    <property type="entry name" value="L,D-transpeptidase catalytic domain-like"/>
    <property type="match status" value="1"/>
</dbReference>
<dbReference type="InterPro" id="IPR036365">
    <property type="entry name" value="PGBD-like_sf"/>
</dbReference>
<name>A0A5B9EHF8_9BACT</name>
<dbReference type="PANTHER" id="PTHR41533:SF2">
    <property type="entry name" value="BLR7131 PROTEIN"/>
    <property type="match status" value="1"/>
</dbReference>
<dbReference type="Pfam" id="PF20142">
    <property type="entry name" value="Scaffold"/>
    <property type="match status" value="1"/>
</dbReference>
<feature type="active site" description="Nucleophile" evidence="7">
    <location>
        <position position="435"/>
    </location>
</feature>
<comment type="similarity">
    <text evidence="2">Belongs to the YkuD family.</text>
</comment>
<dbReference type="GO" id="GO:0071555">
    <property type="term" value="P:cell wall organization"/>
    <property type="evidence" value="ECO:0007669"/>
    <property type="project" value="UniProtKB-UniRule"/>
</dbReference>
<feature type="active site" description="Proton donor/acceptor" evidence="7">
    <location>
        <position position="416"/>
    </location>
</feature>
<dbReference type="KEGG" id="talb:FTW19_21125"/>
<evidence type="ECO:0000313" key="9">
    <source>
        <dbReference type="EMBL" id="QEE30260.1"/>
    </source>
</evidence>
<evidence type="ECO:0000259" key="8">
    <source>
        <dbReference type="PROSITE" id="PS52029"/>
    </source>
</evidence>
<evidence type="ECO:0000256" key="7">
    <source>
        <dbReference type="PROSITE-ProRule" id="PRU01373"/>
    </source>
</evidence>
<dbReference type="Proteomes" id="UP000321820">
    <property type="component" value="Chromosome"/>
</dbReference>
<evidence type="ECO:0000256" key="3">
    <source>
        <dbReference type="ARBA" id="ARBA00022679"/>
    </source>
</evidence>
<dbReference type="GO" id="GO:0008360">
    <property type="term" value="P:regulation of cell shape"/>
    <property type="evidence" value="ECO:0007669"/>
    <property type="project" value="UniProtKB-UniRule"/>
</dbReference>
<dbReference type="PROSITE" id="PS52029">
    <property type="entry name" value="LD_TPASE"/>
    <property type="match status" value="1"/>
</dbReference>
<sequence>MLTEREKADSNRVMLFRILPILVCLLLPAAKSATASCVPNLTLSLPIQQELVHGLVADTPVAAFYRRCQFALAWNQGGHPTVQARTLAAQIQRAPEYGLRTADYPLPTNVTVPDQFDVEFTAAVLRFAHDLRCGRLTPARAKADIADTCTGFDLIGFVWNLACSDQPAMQIESLEPDAPGYRRTKAALQLLLQRSGVSVALLPPFSRTLAADDTPSLRTALLQRMTLELGDFAEGAAAATPSLFSVAMQTYQEQHGLATTGKLDQPTYTALSIPLSERVEQLGLTLERWRWTARSFDRPPIVVNIPEFRLRAYDDRMNIRFSMKVIVGGAYRRQTPVFENRIAAVEFRPYWNVPPSIQRNEILPAEKRSPGYLARHNFEVVRSPNGSTRIRQRPGEENALGLIKFSLPNVHNVYLHDTPKPELFERVRRDFSHGCIRIEKPDELAVWVLRDQDNWPLQRVQDAMHGNTSFSVKLSQSIPILIVYGTGFAAENGRVYFLNDLYGEDKRLIHLLQDVTDQRLAENSTLSAIFAM</sequence>
<dbReference type="GO" id="GO:0016740">
    <property type="term" value="F:transferase activity"/>
    <property type="evidence" value="ECO:0007669"/>
    <property type="project" value="UniProtKB-KW"/>
</dbReference>
<evidence type="ECO:0000256" key="4">
    <source>
        <dbReference type="ARBA" id="ARBA00022960"/>
    </source>
</evidence>
<dbReference type="InterPro" id="IPR038063">
    <property type="entry name" value="Transpep_catalytic_dom"/>
</dbReference>
<dbReference type="CDD" id="cd16913">
    <property type="entry name" value="YkuD_like"/>
    <property type="match status" value="1"/>
</dbReference>
<protein>
    <submittedName>
        <fullName evidence="9">L,D-transpeptidase family protein</fullName>
    </submittedName>
</protein>
<keyword evidence="4 7" id="KW-0133">Cell shape</keyword>
<dbReference type="UniPathway" id="UPA00219"/>
<keyword evidence="10" id="KW-1185">Reference proteome</keyword>
<dbReference type="InterPro" id="IPR052905">
    <property type="entry name" value="LD-transpeptidase_YkuD-like"/>
</dbReference>
<evidence type="ECO:0000313" key="10">
    <source>
        <dbReference type="Proteomes" id="UP000321820"/>
    </source>
</evidence>
<dbReference type="SUPFAM" id="SSF47090">
    <property type="entry name" value="PGBD-like"/>
    <property type="match status" value="1"/>
</dbReference>
<evidence type="ECO:0000256" key="2">
    <source>
        <dbReference type="ARBA" id="ARBA00005992"/>
    </source>
</evidence>
<keyword evidence="3" id="KW-0808">Transferase</keyword>
<dbReference type="Pfam" id="PF03734">
    <property type="entry name" value="YkuD"/>
    <property type="match status" value="1"/>
</dbReference>
<gene>
    <name evidence="9" type="ORF">FTW19_21125</name>
</gene>
<dbReference type="GO" id="GO:0009252">
    <property type="term" value="P:peptidoglycan biosynthetic process"/>
    <property type="evidence" value="ECO:0007669"/>
    <property type="project" value="UniProtKB-UniPathway"/>
</dbReference>
<evidence type="ECO:0000256" key="1">
    <source>
        <dbReference type="ARBA" id="ARBA00004752"/>
    </source>
</evidence>
<proteinExistence type="inferred from homology"/>
<dbReference type="InterPro" id="IPR005490">
    <property type="entry name" value="LD_TPept_cat_dom"/>
</dbReference>
<feature type="domain" description="L,D-TPase catalytic" evidence="8">
    <location>
        <begin position="299"/>
        <end position="460"/>
    </location>
</feature>
<evidence type="ECO:0000256" key="6">
    <source>
        <dbReference type="ARBA" id="ARBA00023316"/>
    </source>
</evidence>
<organism evidence="9 10">
    <name type="scientific">Terriglobus albidus</name>
    <dbReference type="NCBI Taxonomy" id="1592106"/>
    <lineage>
        <taxon>Bacteria</taxon>
        <taxon>Pseudomonadati</taxon>
        <taxon>Acidobacteriota</taxon>
        <taxon>Terriglobia</taxon>
        <taxon>Terriglobales</taxon>
        <taxon>Acidobacteriaceae</taxon>
        <taxon>Terriglobus</taxon>
    </lineage>
</organism>
<dbReference type="GO" id="GO:0004180">
    <property type="term" value="F:carboxypeptidase activity"/>
    <property type="evidence" value="ECO:0007669"/>
    <property type="project" value="UniProtKB-ARBA"/>
</dbReference>
<evidence type="ECO:0000256" key="5">
    <source>
        <dbReference type="ARBA" id="ARBA00022984"/>
    </source>
</evidence>
<accession>A0A5B9EHF8</accession>
<keyword evidence="5 7" id="KW-0573">Peptidoglycan synthesis</keyword>
<dbReference type="OrthoDB" id="9778545at2"/>
<dbReference type="AlphaFoldDB" id="A0A5B9EHF8"/>
<keyword evidence="6 7" id="KW-0961">Cell wall biogenesis/degradation</keyword>
<dbReference type="PANTHER" id="PTHR41533">
    <property type="entry name" value="L,D-TRANSPEPTIDASE HI_1667-RELATED"/>
    <property type="match status" value="1"/>
</dbReference>
<dbReference type="EMBL" id="CP042806">
    <property type="protein sequence ID" value="QEE30260.1"/>
    <property type="molecule type" value="Genomic_DNA"/>
</dbReference>
<dbReference type="InterPro" id="IPR045380">
    <property type="entry name" value="LD_TPept_scaffold_dom"/>
</dbReference>
<reference evidence="9 10" key="1">
    <citation type="submission" date="2019-08" db="EMBL/GenBank/DDBJ databases">
        <title>Complete genome sequence of Terriglobus albidus strain ORNL.</title>
        <authorList>
            <person name="Podar M."/>
        </authorList>
    </citation>
    <scope>NUCLEOTIDE SEQUENCE [LARGE SCALE GENOMIC DNA]</scope>
    <source>
        <strain evidence="9 10">ORNL</strain>
    </source>
</reference>